<name>A0A2D2Q3U2_PARLV</name>
<dbReference type="Proteomes" id="UP000231057">
    <property type="component" value="Chromosome"/>
</dbReference>
<reference evidence="1 2" key="1">
    <citation type="submission" date="2016-11" db="EMBL/GenBank/DDBJ databases">
        <title>Complete genome sequence of thermophilic cyanobacteria strain Synechococcus sp. PCC6715.</title>
        <authorList>
            <person name="Tang J."/>
            <person name="Daroch M."/>
            <person name="Liang Y."/>
            <person name="Jiang D."/>
            <person name="Shah M."/>
        </authorList>
    </citation>
    <scope>NUCLEOTIDE SEQUENCE [LARGE SCALE GENOMIC DNA]</scope>
    <source>
        <strain evidence="1 2">PCC 6715</strain>
    </source>
</reference>
<proteinExistence type="predicted"/>
<dbReference type="InterPro" id="IPR036249">
    <property type="entry name" value="Thioredoxin-like_sf"/>
</dbReference>
<dbReference type="CDD" id="cd02980">
    <property type="entry name" value="TRX_Fd_family"/>
    <property type="match status" value="1"/>
</dbReference>
<accession>A0A2D2Q3U2</accession>
<evidence type="ECO:0000313" key="2">
    <source>
        <dbReference type="Proteomes" id="UP000231057"/>
    </source>
</evidence>
<dbReference type="RefSeq" id="WP_099799515.1">
    <property type="nucleotide sequence ID" value="NZ_CP018092.1"/>
</dbReference>
<dbReference type="OrthoDB" id="465045at2"/>
<reference evidence="2" key="2">
    <citation type="journal article" date="2022" name="Front. Microbiol.">
        <title>Comparative Genomic Analysis Revealed Distinct Molecular Components and Organization of CO2-Concentrating Mechanism in Thermophilic Cyanobacteria.</title>
        <authorList>
            <person name="Tang J."/>
            <person name="Zhou H."/>
            <person name="Yao D."/>
            <person name="Riaz S."/>
            <person name="You D."/>
            <person name="Klepacz-Smolka A."/>
            <person name="Daroch M."/>
        </authorList>
    </citation>
    <scope>NUCLEOTIDE SEQUENCE [LARGE SCALE GENOMIC DNA]</scope>
    <source>
        <strain evidence="2">PCC 6715</strain>
    </source>
</reference>
<dbReference type="SUPFAM" id="SSF52833">
    <property type="entry name" value="Thioredoxin-like"/>
    <property type="match status" value="1"/>
</dbReference>
<organism evidence="1 2">
    <name type="scientific">Parathermosynechococcus lividus PCC 6715</name>
    <dbReference type="NCBI Taxonomy" id="1917166"/>
    <lineage>
        <taxon>Bacteria</taxon>
        <taxon>Bacillati</taxon>
        <taxon>Cyanobacteriota</taxon>
        <taxon>Cyanophyceae</taxon>
        <taxon>Acaryochloridales</taxon>
        <taxon>Thermosynechococcaceae</taxon>
        <taxon>Parathermosynechococcus</taxon>
    </lineage>
</organism>
<keyword evidence="2" id="KW-1185">Reference proteome</keyword>
<evidence type="ECO:0000313" key="1">
    <source>
        <dbReference type="EMBL" id="ATS19178.1"/>
    </source>
</evidence>
<dbReference type="Pfam" id="PF01257">
    <property type="entry name" value="2Fe-2S_thioredx"/>
    <property type="match status" value="1"/>
</dbReference>
<evidence type="ECO:0008006" key="3">
    <source>
        <dbReference type="Google" id="ProtNLM"/>
    </source>
</evidence>
<gene>
    <name evidence="1" type="ORF">BRW62_10990</name>
</gene>
<protein>
    <recommendedName>
        <fullName evidence="3">(2Fe-2S) ferredoxin domain-containing protein</fullName>
    </recommendedName>
</protein>
<dbReference type="Gene3D" id="3.40.30.10">
    <property type="entry name" value="Glutaredoxin"/>
    <property type="match status" value="1"/>
</dbReference>
<dbReference type="KEGG" id="slw:BRW62_10990"/>
<dbReference type="AlphaFoldDB" id="A0A2D2Q3U2"/>
<dbReference type="EMBL" id="CP018092">
    <property type="protein sequence ID" value="ATS19178.1"/>
    <property type="molecule type" value="Genomic_DNA"/>
</dbReference>
<sequence>MTLAVAVSPQVSVEGTVQEVIYKKALPKVIVLETAGRLLWIKLKKSLRQELHPHPRVGDRLRIYGDRCCKGSDRAYYCKAHHLEFLAVKQPSGSVAVPRCKVLICQKSSCCRRGAKQLWQELQQEAIAQELPICLKATGCLGECKRGPAVVVLPLKKRVTHANAEQIKALVQQQATLNG</sequence>